<gene>
    <name evidence="3" type="ORF">CVT26_001788</name>
</gene>
<dbReference type="AlphaFoldDB" id="A0A409VTB8"/>
<dbReference type="STRING" id="231916.A0A409VTB8"/>
<keyword evidence="1" id="KW-0732">Signal</keyword>
<protein>
    <recommendedName>
        <fullName evidence="2">Polysaccharide lyase 14 domain-containing protein</fullName>
    </recommendedName>
</protein>
<feature type="chain" id="PRO_5019070160" description="Polysaccharide lyase 14 domain-containing protein" evidence="1">
    <location>
        <begin position="22"/>
        <end position="423"/>
    </location>
</feature>
<sequence length="423" mass="45594">MTRGALLCVLLHASDVHRTWAAPIIDALQGRLLIAERSSPSLSPSSNASSLANLSYADLASLILGTPPAPTPTESQSSISPEDEPYPFSFSFTQLSTSTPSSTVTITVTEEEPTTIILSPLPITITELITITASPSSTTTSPSPSTLPDPGLGSAKALWTAPPDMKDLTPFNVSKVSSNGLHNMKIVTAIPSEAIATSDSSDPDSTRSSNEDLHSTGSMMQILYPENSINPGQKPQGGAEFYASPIDISTARNVTLQYRVFFPVDFDWVLAGKMPGLYGGHSGCSGGNAALDCFSTRLMWRKGGAGELYLYAPKDKQTDDLCSDPASVCDAAYGLSIGRGSFKWKPGAWTTVKQTVYLNTPGEQDGVFALDVDGERTIYREDVFYREDMRPWSSTFFGGHEEKYATPKDQYVWFKDFALAYNS</sequence>
<accession>A0A409VTB8</accession>
<keyword evidence="4" id="KW-1185">Reference proteome</keyword>
<evidence type="ECO:0000259" key="2">
    <source>
        <dbReference type="Pfam" id="PF21294"/>
    </source>
</evidence>
<dbReference type="InParanoid" id="A0A409VTB8"/>
<evidence type="ECO:0000313" key="3">
    <source>
        <dbReference type="EMBL" id="PPQ69530.1"/>
    </source>
</evidence>
<dbReference type="Gene3D" id="2.60.120.200">
    <property type="match status" value="1"/>
</dbReference>
<dbReference type="EMBL" id="NHYE01005570">
    <property type="protein sequence ID" value="PPQ69530.1"/>
    <property type="molecule type" value="Genomic_DNA"/>
</dbReference>
<proteinExistence type="predicted"/>
<dbReference type="PANTHER" id="PTHR40124:SF1">
    <property type="entry name" value="DISAGGREGATASE RELATED REPEAT PROTEIN"/>
    <property type="match status" value="1"/>
</dbReference>
<dbReference type="Proteomes" id="UP000284706">
    <property type="component" value="Unassembled WGS sequence"/>
</dbReference>
<dbReference type="InterPro" id="IPR048958">
    <property type="entry name" value="Polysacc_lyase_14"/>
</dbReference>
<feature type="signal peptide" evidence="1">
    <location>
        <begin position="1"/>
        <end position="21"/>
    </location>
</feature>
<reference evidence="3 4" key="1">
    <citation type="journal article" date="2018" name="Evol. Lett.">
        <title>Horizontal gene cluster transfer increased hallucinogenic mushroom diversity.</title>
        <authorList>
            <person name="Reynolds H.T."/>
            <person name="Vijayakumar V."/>
            <person name="Gluck-Thaler E."/>
            <person name="Korotkin H.B."/>
            <person name="Matheny P.B."/>
            <person name="Slot J.C."/>
        </authorList>
    </citation>
    <scope>NUCLEOTIDE SEQUENCE [LARGE SCALE GENOMIC DNA]</scope>
    <source>
        <strain evidence="3 4">SRW20</strain>
    </source>
</reference>
<evidence type="ECO:0000313" key="4">
    <source>
        <dbReference type="Proteomes" id="UP000284706"/>
    </source>
</evidence>
<feature type="domain" description="Polysaccharide lyase 14" evidence="2">
    <location>
        <begin position="215"/>
        <end position="417"/>
    </location>
</feature>
<comment type="caution">
    <text evidence="3">The sequence shown here is derived from an EMBL/GenBank/DDBJ whole genome shotgun (WGS) entry which is preliminary data.</text>
</comment>
<evidence type="ECO:0000256" key="1">
    <source>
        <dbReference type="SAM" id="SignalP"/>
    </source>
</evidence>
<name>A0A409VTB8_9AGAR</name>
<organism evidence="3 4">
    <name type="scientific">Gymnopilus dilepis</name>
    <dbReference type="NCBI Taxonomy" id="231916"/>
    <lineage>
        <taxon>Eukaryota</taxon>
        <taxon>Fungi</taxon>
        <taxon>Dikarya</taxon>
        <taxon>Basidiomycota</taxon>
        <taxon>Agaricomycotina</taxon>
        <taxon>Agaricomycetes</taxon>
        <taxon>Agaricomycetidae</taxon>
        <taxon>Agaricales</taxon>
        <taxon>Agaricineae</taxon>
        <taxon>Hymenogastraceae</taxon>
        <taxon>Gymnopilus</taxon>
    </lineage>
</organism>
<dbReference type="OrthoDB" id="10069995at2759"/>
<dbReference type="PANTHER" id="PTHR40124">
    <property type="match status" value="1"/>
</dbReference>
<dbReference type="Pfam" id="PF21294">
    <property type="entry name" value="Polysacc_lyase_14"/>
    <property type="match status" value="1"/>
</dbReference>